<evidence type="ECO:0000256" key="5">
    <source>
        <dbReference type="ARBA" id="ARBA00023242"/>
    </source>
</evidence>
<evidence type="ECO:0000256" key="1">
    <source>
        <dbReference type="ARBA" id="ARBA00004123"/>
    </source>
</evidence>
<evidence type="ECO:0000256" key="4">
    <source>
        <dbReference type="ARBA" id="ARBA00023163"/>
    </source>
</evidence>
<comment type="subcellular location">
    <subcellularLocation>
        <location evidence="1 6">Nucleus</location>
    </subcellularLocation>
</comment>
<dbReference type="PANTHER" id="PTHR13208:SF2">
    <property type="entry name" value="MEDIATOR OF RNA POLYMERASE II TRANSCRIPTION SUBUNIT 4"/>
    <property type="match status" value="1"/>
</dbReference>
<keyword evidence="5 6" id="KW-0539">Nucleus</keyword>
<comment type="similarity">
    <text evidence="2 6">Belongs to the Mediator complex subunit 4 family.</text>
</comment>
<organism evidence="8">
    <name type="scientific">Picea sitchensis</name>
    <name type="common">Sitka spruce</name>
    <name type="synonym">Pinus sitchensis</name>
    <dbReference type="NCBI Taxonomy" id="3332"/>
    <lineage>
        <taxon>Eukaryota</taxon>
        <taxon>Viridiplantae</taxon>
        <taxon>Streptophyta</taxon>
        <taxon>Embryophyta</taxon>
        <taxon>Tracheophyta</taxon>
        <taxon>Spermatophyta</taxon>
        <taxon>Pinopsida</taxon>
        <taxon>Pinidae</taxon>
        <taxon>Conifers I</taxon>
        <taxon>Pinales</taxon>
        <taxon>Pinaceae</taxon>
        <taxon>Picea</taxon>
    </lineage>
</organism>
<dbReference type="OMA" id="NPDMQDE"/>
<proteinExistence type="evidence at transcript level"/>
<name>A9NWT8_PICSI</name>
<accession>A9NWT8</accession>
<evidence type="ECO:0000313" key="8">
    <source>
        <dbReference type="EMBL" id="ABK25099.1"/>
    </source>
</evidence>
<dbReference type="Pfam" id="PF10018">
    <property type="entry name" value="Med4"/>
    <property type="match status" value="1"/>
</dbReference>
<gene>
    <name evidence="6" type="primary">MED4</name>
</gene>
<feature type="compositionally biased region" description="Acidic residues" evidence="7">
    <location>
        <begin position="373"/>
        <end position="393"/>
    </location>
</feature>
<dbReference type="EMBL" id="EF085803">
    <property type="protein sequence ID" value="ABK25099.1"/>
    <property type="molecule type" value="mRNA"/>
</dbReference>
<comment type="function">
    <text evidence="6">Component of the Mediator complex, a coactivator involved in the regulated transcription of nearly all RNA polymerase II-dependent genes. Mediator functions as a bridge to convey information from gene-specific regulatory proteins to the basal RNA polymerase II transcription machinery. Mediator is recruited to promoters by direct interactions with regulatory proteins and serves as a scaffold for the assembly of a functional preinitiation complex with RNA polymerase II and the general transcription factors.</text>
</comment>
<keyword evidence="6" id="KW-0010">Activator</keyword>
<keyword evidence="3 6" id="KW-0805">Transcription regulation</keyword>
<protein>
    <recommendedName>
        <fullName evidence="6">Mediator of RNA polymerase II transcription subunit 4</fullName>
    </recommendedName>
    <alternativeName>
        <fullName evidence="6">Mediator complex subunit 4</fullName>
    </alternativeName>
</protein>
<evidence type="ECO:0000256" key="6">
    <source>
        <dbReference type="RuleBase" id="RU364141"/>
    </source>
</evidence>
<evidence type="ECO:0000256" key="3">
    <source>
        <dbReference type="ARBA" id="ARBA00023015"/>
    </source>
</evidence>
<reference evidence="8" key="1">
    <citation type="journal article" date="2008" name="BMC Genomics">
        <title>A conifer genomics resource of 200,000 spruce (Picea spp.) ESTs and 6,464 high-quality, sequence-finished full-length cDNAs for Sitka spruce (Picea sitchensis).</title>
        <authorList>
            <person name="Ralph S.G."/>
            <person name="Chun H.J."/>
            <person name="Kolosova N."/>
            <person name="Cooper D."/>
            <person name="Oddy C."/>
            <person name="Ritland C.E."/>
            <person name="Kirkpatrick R."/>
            <person name="Moore R."/>
            <person name="Barber S."/>
            <person name="Holt R.A."/>
            <person name="Jones S.J."/>
            <person name="Marra M.A."/>
            <person name="Douglas C.J."/>
            <person name="Ritland K."/>
            <person name="Bohlmann J."/>
        </authorList>
    </citation>
    <scope>NUCLEOTIDE SEQUENCE</scope>
    <source>
        <tissue evidence="8">Green portion of the leader tissue</tissue>
    </source>
</reference>
<dbReference type="GO" id="GO:0006357">
    <property type="term" value="P:regulation of transcription by RNA polymerase II"/>
    <property type="evidence" value="ECO:0007669"/>
    <property type="project" value="InterPro"/>
</dbReference>
<dbReference type="GO" id="GO:0016592">
    <property type="term" value="C:mediator complex"/>
    <property type="evidence" value="ECO:0007669"/>
    <property type="project" value="InterPro"/>
</dbReference>
<dbReference type="GO" id="GO:0003712">
    <property type="term" value="F:transcription coregulator activity"/>
    <property type="evidence" value="ECO:0007669"/>
    <property type="project" value="InterPro"/>
</dbReference>
<keyword evidence="4 6" id="KW-0804">Transcription</keyword>
<sequence>MMQNPPIFPSPARLGLSVAHSPAATVPSVPSSSQKIAERSTPIFNLPPYRRAQLLIHEMAGLTSRLFEVSNNRAAWLTAYRGSIPTFLQGSCIPPEAAAATTTKEILSILESHQNLLEEAVTELQEIQKIEQDKQAVAQEISSKDSAMRVFARKLHDAQQVLEQTLEDYEGYRIGKRSKSLNSSPGDAVGLGHLELNDILTYAHRISYTTFATPDFGAGKAPLRGAIPPAPQEEQMRASQLYQYADLDVGIPKQAVTEPLSVAIVEPAPDRVVVNPKQEVVPGMLPGMPPVPPGWKPGMPIELPVMPPGWKPGDPVPLPPAMEVPAGWKPGDAVVLPKPEEAVQAPPLRPPALARPAEPIQVQYVQLDINPDMQDEYSSEYTSEEGSSEEEDD</sequence>
<comment type="subunit">
    <text evidence="6">Component of the Mediator complex.</text>
</comment>
<dbReference type="PANTHER" id="PTHR13208">
    <property type="entry name" value="MEDIATOR OF RNA POLYMERASE II TRANSCRIPTION SUBUNIT 4"/>
    <property type="match status" value="1"/>
</dbReference>
<evidence type="ECO:0000256" key="7">
    <source>
        <dbReference type="SAM" id="MobiDB-lite"/>
    </source>
</evidence>
<dbReference type="AlphaFoldDB" id="A9NWT8"/>
<dbReference type="InterPro" id="IPR019258">
    <property type="entry name" value="Mediator_Med4"/>
</dbReference>
<evidence type="ECO:0000256" key="2">
    <source>
        <dbReference type="ARBA" id="ARBA00009626"/>
    </source>
</evidence>
<dbReference type="GO" id="GO:0070847">
    <property type="term" value="C:core mediator complex"/>
    <property type="evidence" value="ECO:0007669"/>
    <property type="project" value="TreeGrafter"/>
</dbReference>
<feature type="region of interest" description="Disordered" evidence="7">
    <location>
        <begin position="367"/>
        <end position="393"/>
    </location>
</feature>